<feature type="compositionally biased region" description="Low complexity" evidence="5">
    <location>
        <begin position="846"/>
        <end position="855"/>
    </location>
</feature>
<feature type="compositionally biased region" description="Low complexity" evidence="5">
    <location>
        <begin position="937"/>
        <end position="948"/>
    </location>
</feature>
<dbReference type="InterPro" id="IPR029048">
    <property type="entry name" value="HSP70_C_sf"/>
</dbReference>
<feature type="region of interest" description="Disordered" evidence="5">
    <location>
        <begin position="921"/>
        <end position="1037"/>
    </location>
</feature>
<feature type="chain" id="PRO_5034654771" evidence="6">
    <location>
        <begin position="29"/>
        <end position="1037"/>
    </location>
</feature>
<accession>A0A8H3IPF0</accession>
<dbReference type="InterPro" id="IPR043129">
    <property type="entry name" value="ATPase_NBD"/>
</dbReference>
<dbReference type="Gene3D" id="2.60.34.10">
    <property type="entry name" value="Substrate Binding Domain Of DNAk, Chain A, domain 1"/>
    <property type="match status" value="1"/>
</dbReference>
<dbReference type="PRINTS" id="PR00301">
    <property type="entry name" value="HEATSHOCK70"/>
</dbReference>
<feature type="region of interest" description="Disordered" evidence="5">
    <location>
        <begin position="810"/>
        <end position="866"/>
    </location>
</feature>
<dbReference type="FunFam" id="1.20.1270.10:FF:000002">
    <property type="entry name" value="Heat shock 70 kDa protein 4"/>
    <property type="match status" value="1"/>
</dbReference>
<evidence type="ECO:0000313" key="7">
    <source>
        <dbReference type="EMBL" id="CAF9928450.1"/>
    </source>
</evidence>
<dbReference type="Proteomes" id="UP000664203">
    <property type="component" value="Unassembled WGS sequence"/>
</dbReference>
<evidence type="ECO:0000256" key="6">
    <source>
        <dbReference type="SAM" id="SignalP"/>
    </source>
</evidence>
<dbReference type="GO" id="GO:0034663">
    <property type="term" value="C:endoplasmic reticulum chaperone complex"/>
    <property type="evidence" value="ECO:0007669"/>
    <property type="project" value="TreeGrafter"/>
</dbReference>
<evidence type="ECO:0000256" key="4">
    <source>
        <dbReference type="ARBA" id="ARBA00023186"/>
    </source>
</evidence>
<dbReference type="EMBL" id="CAJPDR010000251">
    <property type="protein sequence ID" value="CAF9928450.1"/>
    <property type="molecule type" value="Genomic_DNA"/>
</dbReference>
<evidence type="ECO:0000256" key="3">
    <source>
        <dbReference type="ARBA" id="ARBA00022840"/>
    </source>
</evidence>
<evidence type="ECO:0000256" key="2">
    <source>
        <dbReference type="ARBA" id="ARBA00022824"/>
    </source>
</evidence>
<dbReference type="InterPro" id="IPR013126">
    <property type="entry name" value="Hsp_70_fam"/>
</dbReference>
<feature type="compositionally biased region" description="Low complexity" evidence="5">
    <location>
        <begin position="822"/>
        <end position="833"/>
    </location>
</feature>
<gene>
    <name evidence="7" type="primary">LHS1</name>
    <name evidence="7" type="ORF">ALECFALPRED_004066</name>
</gene>
<reference evidence="7" key="1">
    <citation type="submission" date="2021-03" db="EMBL/GenBank/DDBJ databases">
        <authorList>
            <person name="Tagirdzhanova G."/>
        </authorList>
    </citation>
    <scope>NUCLEOTIDE SEQUENCE</scope>
</reference>
<name>A0A8H3IPF0_9LECA</name>
<keyword evidence="1" id="KW-0547">Nucleotide-binding</keyword>
<dbReference type="AlphaFoldDB" id="A0A8H3IPF0"/>
<feature type="region of interest" description="Disordered" evidence="5">
    <location>
        <begin position="601"/>
        <end position="630"/>
    </location>
</feature>
<dbReference type="GO" id="GO:0030968">
    <property type="term" value="P:endoplasmic reticulum unfolded protein response"/>
    <property type="evidence" value="ECO:0007669"/>
    <property type="project" value="TreeGrafter"/>
</dbReference>
<dbReference type="PANTHER" id="PTHR45639">
    <property type="entry name" value="HSC70CB, ISOFORM G-RELATED"/>
    <property type="match status" value="1"/>
</dbReference>
<feature type="compositionally biased region" description="Acidic residues" evidence="5">
    <location>
        <begin position="834"/>
        <end position="845"/>
    </location>
</feature>
<dbReference type="Gene3D" id="3.90.640.10">
    <property type="entry name" value="Actin, Chain A, domain 4"/>
    <property type="match status" value="1"/>
</dbReference>
<dbReference type="Gene3D" id="3.30.420.40">
    <property type="match status" value="2"/>
</dbReference>
<dbReference type="FunFam" id="3.90.640.10:FF:000039">
    <property type="entry name" value="Hsp70 family chaperone Lhs1/Orp150"/>
    <property type="match status" value="1"/>
</dbReference>
<protein>
    <submittedName>
        <fullName evidence="7">Lumenal Hsp70 protein</fullName>
    </submittedName>
</protein>
<dbReference type="InterPro" id="IPR029047">
    <property type="entry name" value="HSP70_peptide-bd_sf"/>
</dbReference>
<dbReference type="GO" id="GO:0140662">
    <property type="term" value="F:ATP-dependent protein folding chaperone"/>
    <property type="evidence" value="ECO:0007669"/>
    <property type="project" value="InterPro"/>
</dbReference>
<dbReference type="GO" id="GO:0005524">
    <property type="term" value="F:ATP binding"/>
    <property type="evidence" value="ECO:0007669"/>
    <property type="project" value="UniProtKB-KW"/>
</dbReference>
<sequence length="1037" mass="112693">MPPHGRRRFSTLVIGLSLLFLFTSTASAASAVLGIDLGTEYIKAALVKPGIPLEIVLTKDSKRKETAAVAFKPLRTRISTAASDAFPERIYGGDAVALSARFPGDVYPNLKPLLGLKINDDLISEYGGTFPGLEVVEWAETGTVGFKSDSFVGEEEPWLVEELLAMELKNIKGNAETMAGKGSTIQDAVITVPSFYTTEERRAVILAADLAGLRVLSLISDGLAVGLNYATSRTFPIVNEGGKPETHLVYDMGAGSTTATVLKFQGRTVKDIGKYNKTIQEVIVLGTSWDKTLGGDALNRVILEDMINKITSTAHMKNLEVLPKHVRAHGRTMAKLWKEAERVRQVLSANTEISTSLESLYDEDFNFKYKLSRADFEQLASAYPERVQKPIIEALESAKLSLADLESVILHGGAVRTPFVQKQLEAVIKDSEKLRSNVNADEAAVFGAAFKAAAISPSFRVKEIRASDSAVYPISASWSIDGKEKQQKLFVPTSQVGAEKQVSIKATADFSFTLFQQPSSGSSELQISATKTENLTDSVKQLINNFGCSLSDLSTKFAIRLSPVDGLPEVIGGSVSCEVTVTETKKGGVVDGMKDFLGFGSKKGDQEPLKEDGAESSTATFESEMSTTSPLLESNTAGSIVDENTKEKTPRELKKKTETIAVSVSTESIGLQRVKYNSQLRMKARLNAFDKSDRSRVLREETLNNLEGYTYKIRDILEDEGFVAASTEEQRDGIEEKSNNASIWLYGDGADANKETLKARLDELRALVTPIQRRKDEASKRPSEIQKLKDALAQANTMVTVVKQQREAQVLAESKAASDPETANSPTPTAPSTDTDDFADLDEETTMASSSTTSAVPNLPVSMYSEEDVDAIVRKEETVKSWLDEKLAEQEKLSPTDDPVLLWSELSAKSKELNDAVMSLLTKQMKTPPKLKKSKTSSKTTKTIPTKATDADASTAESGEVGKETTGPAGEPEVEMEGLHQVPQEEMEEAMAEQKSKAEKKRKKKKEKAKASGKGTGKGKSKGKDKGKGKVEEHGEL</sequence>
<dbReference type="CDD" id="cd10230">
    <property type="entry name" value="ASKHA_NBD_HSP70_HYOU1"/>
    <property type="match status" value="1"/>
</dbReference>
<evidence type="ECO:0000256" key="5">
    <source>
        <dbReference type="SAM" id="MobiDB-lite"/>
    </source>
</evidence>
<feature type="compositionally biased region" description="Basic and acidic residues" evidence="5">
    <location>
        <begin position="1022"/>
        <end position="1037"/>
    </location>
</feature>
<dbReference type="SUPFAM" id="SSF100934">
    <property type="entry name" value="Heat shock protein 70kD (HSP70), C-terminal subdomain"/>
    <property type="match status" value="1"/>
</dbReference>
<evidence type="ECO:0000256" key="1">
    <source>
        <dbReference type="ARBA" id="ARBA00022741"/>
    </source>
</evidence>
<dbReference type="Gene3D" id="1.20.1270.10">
    <property type="match status" value="1"/>
</dbReference>
<feature type="compositionally biased region" description="Basic and acidic residues" evidence="5">
    <location>
        <begin position="602"/>
        <end position="613"/>
    </location>
</feature>
<keyword evidence="8" id="KW-1185">Reference proteome</keyword>
<dbReference type="Gene3D" id="3.30.30.30">
    <property type="match status" value="1"/>
</dbReference>
<keyword evidence="4" id="KW-0143">Chaperone</keyword>
<organism evidence="7 8">
    <name type="scientific">Alectoria fallacina</name>
    <dbReference type="NCBI Taxonomy" id="1903189"/>
    <lineage>
        <taxon>Eukaryota</taxon>
        <taxon>Fungi</taxon>
        <taxon>Dikarya</taxon>
        <taxon>Ascomycota</taxon>
        <taxon>Pezizomycotina</taxon>
        <taxon>Lecanoromycetes</taxon>
        <taxon>OSLEUM clade</taxon>
        <taxon>Lecanoromycetidae</taxon>
        <taxon>Lecanorales</taxon>
        <taxon>Lecanorineae</taxon>
        <taxon>Parmeliaceae</taxon>
        <taxon>Alectoria</taxon>
    </lineage>
</organism>
<comment type="caution">
    <text evidence="7">The sequence shown here is derived from an EMBL/GenBank/DDBJ whole genome shotgun (WGS) entry which is preliminary data.</text>
</comment>
<feature type="signal peptide" evidence="6">
    <location>
        <begin position="1"/>
        <end position="28"/>
    </location>
</feature>
<keyword evidence="3" id="KW-0067">ATP-binding</keyword>
<keyword evidence="6" id="KW-0732">Signal</keyword>
<feature type="compositionally biased region" description="Polar residues" evidence="5">
    <location>
        <begin position="615"/>
        <end position="630"/>
    </location>
</feature>
<evidence type="ECO:0000313" key="8">
    <source>
        <dbReference type="Proteomes" id="UP000664203"/>
    </source>
</evidence>
<proteinExistence type="predicted"/>
<dbReference type="Pfam" id="PF00012">
    <property type="entry name" value="HSP70"/>
    <property type="match status" value="1"/>
</dbReference>
<dbReference type="OrthoDB" id="10262720at2759"/>
<dbReference type="SUPFAM" id="SSF53067">
    <property type="entry name" value="Actin-like ATPase domain"/>
    <property type="match status" value="2"/>
</dbReference>
<feature type="compositionally biased region" description="Basic residues" evidence="5">
    <location>
        <begin position="998"/>
        <end position="1008"/>
    </location>
</feature>
<dbReference type="PANTHER" id="PTHR45639:SF3">
    <property type="entry name" value="HYPOXIA UP-REGULATED PROTEIN 1"/>
    <property type="match status" value="1"/>
</dbReference>
<keyword evidence="2" id="KW-0256">Endoplasmic reticulum</keyword>